<evidence type="ECO:0000256" key="6">
    <source>
        <dbReference type="SAM" id="Phobius"/>
    </source>
</evidence>
<name>A0A378NT39_9FIRM</name>
<dbReference type="InterPro" id="IPR005538">
    <property type="entry name" value="LrgA/CidA"/>
</dbReference>
<keyword evidence="3 6" id="KW-0812">Transmembrane</keyword>
<evidence type="ECO:0000256" key="4">
    <source>
        <dbReference type="ARBA" id="ARBA00022989"/>
    </source>
</evidence>
<dbReference type="STRING" id="1122216.GCA_000423385_00258"/>
<comment type="subcellular location">
    <subcellularLocation>
        <location evidence="1">Cell membrane</location>
        <topology evidence="1">Multi-pass membrane protein</topology>
    </subcellularLocation>
</comment>
<evidence type="ECO:0000256" key="5">
    <source>
        <dbReference type="ARBA" id="ARBA00023136"/>
    </source>
</evidence>
<dbReference type="PANTHER" id="PTHR33931">
    <property type="entry name" value="HOLIN-LIKE PROTEIN CIDA-RELATED"/>
    <property type="match status" value="1"/>
</dbReference>
<evidence type="ECO:0000256" key="3">
    <source>
        <dbReference type="ARBA" id="ARBA00022692"/>
    </source>
</evidence>
<reference evidence="7 8" key="1">
    <citation type="submission" date="2018-06" db="EMBL/GenBank/DDBJ databases">
        <authorList>
            <consortium name="Pathogen Informatics"/>
            <person name="Doyle S."/>
        </authorList>
    </citation>
    <scope>NUCLEOTIDE SEQUENCE [LARGE SCALE GENOMIC DNA]</scope>
    <source>
        <strain evidence="7 8">NCTC10571</strain>
    </source>
</reference>
<dbReference type="Proteomes" id="UP000255234">
    <property type="component" value="Unassembled WGS sequence"/>
</dbReference>
<feature type="transmembrane region" description="Helical" evidence="6">
    <location>
        <begin position="84"/>
        <end position="112"/>
    </location>
</feature>
<evidence type="ECO:0000256" key="1">
    <source>
        <dbReference type="ARBA" id="ARBA00004651"/>
    </source>
</evidence>
<feature type="transmembrane region" description="Helical" evidence="6">
    <location>
        <begin position="58"/>
        <end position="78"/>
    </location>
</feature>
<dbReference type="AlphaFoldDB" id="A0A378NT39"/>
<gene>
    <name evidence="7" type="primary">lrgA</name>
    <name evidence="7" type="ORF">NCTC10571_01700</name>
</gene>
<dbReference type="Pfam" id="PF03788">
    <property type="entry name" value="LrgA"/>
    <property type="match status" value="1"/>
</dbReference>
<protein>
    <submittedName>
        <fullName evidence="7">Antiholin-like protein LrgA</fullName>
    </submittedName>
</protein>
<proteinExistence type="predicted"/>
<evidence type="ECO:0000256" key="2">
    <source>
        <dbReference type="ARBA" id="ARBA00022475"/>
    </source>
</evidence>
<dbReference type="GO" id="GO:0005886">
    <property type="term" value="C:plasma membrane"/>
    <property type="evidence" value="ECO:0007669"/>
    <property type="project" value="UniProtKB-SubCell"/>
</dbReference>
<dbReference type="RefSeq" id="WP_115151855.1">
    <property type="nucleotide sequence ID" value="NZ_UGPP01000001.1"/>
</dbReference>
<accession>A0A378NT39</accession>
<sequence>MKLLEQFGIILTLTFIVETFKELVPLPVPASVYGLVLMLLLLKFKILNISAIKDASKLLIETMPIMFIPAAVGLLNAWNVIRDLLIPLTLVVSLTTVIVMVISGHITQFIIVSSKKKKGAC</sequence>
<organism evidence="7 8">
    <name type="scientific">Megamonas hypermegale</name>
    <dbReference type="NCBI Taxonomy" id="158847"/>
    <lineage>
        <taxon>Bacteria</taxon>
        <taxon>Bacillati</taxon>
        <taxon>Bacillota</taxon>
        <taxon>Negativicutes</taxon>
        <taxon>Selenomonadales</taxon>
        <taxon>Selenomonadaceae</taxon>
        <taxon>Megamonas</taxon>
    </lineage>
</organism>
<dbReference type="PANTHER" id="PTHR33931:SF2">
    <property type="entry name" value="HOLIN-LIKE PROTEIN CIDA"/>
    <property type="match status" value="1"/>
</dbReference>
<evidence type="ECO:0000313" key="7">
    <source>
        <dbReference type="EMBL" id="STY71544.1"/>
    </source>
</evidence>
<dbReference type="EMBL" id="UGPP01000001">
    <property type="protein sequence ID" value="STY71544.1"/>
    <property type="molecule type" value="Genomic_DNA"/>
</dbReference>
<keyword evidence="2" id="KW-1003">Cell membrane</keyword>
<keyword evidence="4 6" id="KW-1133">Transmembrane helix</keyword>
<keyword evidence="5 6" id="KW-0472">Membrane</keyword>
<evidence type="ECO:0000313" key="8">
    <source>
        <dbReference type="Proteomes" id="UP000255234"/>
    </source>
</evidence>
<feature type="transmembrane region" description="Helical" evidence="6">
    <location>
        <begin position="30"/>
        <end position="46"/>
    </location>
</feature>